<dbReference type="InterPro" id="IPR004338">
    <property type="entry name" value="NqrB/RnfD"/>
</dbReference>
<comment type="subunit">
    <text evidence="10">The complex is composed of six subunits: RnfA, RnfB, RnfC, RnfD, RnfE and RnfG.</text>
</comment>
<dbReference type="NCBIfam" id="TIGR01946">
    <property type="entry name" value="rnfD"/>
    <property type="match status" value="1"/>
</dbReference>
<feature type="transmembrane region" description="Helical" evidence="10">
    <location>
        <begin position="236"/>
        <end position="255"/>
    </location>
</feature>
<feature type="transmembrane region" description="Helical" evidence="10">
    <location>
        <begin position="316"/>
        <end position="334"/>
    </location>
</feature>
<accession>A0A4V2W912</accession>
<evidence type="ECO:0000256" key="1">
    <source>
        <dbReference type="ARBA" id="ARBA00022448"/>
    </source>
</evidence>
<keyword evidence="3 10" id="KW-0285">Flavoprotein</keyword>
<dbReference type="GO" id="GO:0022900">
    <property type="term" value="P:electron transport chain"/>
    <property type="evidence" value="ECO:0007669"/>
    <property type="project" value="UniProtKB-UniRule"/>
</dbReference>
<feature type="transmembrane region" description="Helical" evidence="10">
    <location>
        <begin position="125"/>
        <end position="144"/>
    </location>
</feature>
<evidence type="ECO:0000256" key="2">
    <source>
        <dbReference type="ARBA" id="ARBA00022553"/>
    </source>
</evidence>
<dbReference type="AlphaFoldDB" id="A0A4V2W912"/>
<evidence type="ECO:0000256" key="8">
    <source>
        <dbReference type="ARBA" id="ARBA00022989"/>
    </source>
</evidence>
<evidence type="ECO:0000256" key="5">
    <source>
        <dbReference type="ARBA" id="ARBA00022692"/>
    </source>
</evidence>
<evidence type="ECO:0000256" key="6">
    <source>
        <dbReference type="ARBA" id="ARBA00022967"/>
    </source>
</evidence>
<proteinExistence type="inferred from homology"/>
<dbReference type="GO" id="GO:0005886">
    <property type="term" value="C:plasma membrane"/>
    <property type="evidence" value="ECO:0007669"/>
    <property type="project" value="UniProtKB-SubCell"/>
</dbReference>
<keyword evidence="5 10" id="KW-0812">Transmembrane</keyword>
<dbReference type="RefSeq" id="WP_123141645.1">
    <property type="nucleotide sequence ID" value="NZ_NRRH01000010.1"/>
</dbReference>
<keyword evidence="9 10" id="KW-0472">Membrane</keyword>
<dbReference type="EC" id="7.-.-.-" evidence="10"/>
<gene>
    <name evidence="10" type="primary">rnfD</name>
    <name evidence="11" type="ORF">EDC29_11810</name>
</gene>
<keyword evidence="6 10" id="KW-1278">Translocase</keyword>
<dbReference type="GO" id="GO:0055085">
    <property type="term" value="P:transmembrane transport"/>
    <property type="evidence" value="ECO:0007669"/>
    <property type="project" value="InterPro"/>
</dbReference>
<feature type="transmembrane region" description="Helical" evidence="10">
    <location>
        <begin position="20"/>
        <end position="39"/>
    </location>
</feature>
<comment type="caution">
    <text evidence="11">The sequence shown here is derived from an EMBL/GenBank/DDBJ whole genome shotgun (WGS) entry which is preliminary data.</text>
</comment>
<dbReference type="PANTHER" id="PTHR30578:SF0">
    <property type="entry name" value="ION-TRANSLOCATING OXIDOREDUCTASE COMPLEX SUBUNIT D"/>
    <property type="match status" value="1"/>
</dbReference>
<feature type="transmembrane region" description="Helical" evidence="10">
    <location>
        <begin position="212"/>
        <end position="229"/>
    </location>
</feature>
<evidence type="ECO:0000256" key="4">
    <source>
        <dbReference type="ARBA" id="ARBA00022643"/>
    </source>
</evidence>
<keyword evidence="2 10" id="KW-0597">Phosphoprotein</keyword>
<evidence type="ECO:0000256" key="3">
    <source>
        <dbReference type="ARBA" id="ARBA00022630"/>
    </source>
</evidence>
<protein>
    <recommendedName>
        <fullName evidence="10">Ion-translocating oxidoreductase complex subunit D</fullName>
        <ecNumber evidence="10">7.-.-.-</ecNumber>
    </recommendedName>
    <alternativeName>
        <fullName evidence="10">Rnf electron transport complex subunit D</fullName>
    </alternativeName>
</protein>
<dbReference type="Proteomes" id="UP000295247">
    <property type="component" value="Unassembled WGS sequence"/>
</dbReference>
<dbReference type="NCBIfam" id="NF002011">
    <property type="entry name" value="PRK00816.1"/>
    <property type="match status" value="1"/>
</dbReference>
<dbReference type="Pfam" id="PF03116">
    <property type="entry name" value="NQR2_RnfD_RnfE"/>
    <property type="match status" value="1"/>
</dbReference>
<keyword evidence="10" id="KW-0997">Cell inner membrane</keyword>
<feature type="transmembrane region" description="Helical" evidence="10">
    <location>
        <begin position="261"/>
        <end position="281"/>
    </location>
</feature>
<reference evidence="11 12" key="1">
    <citation type="submission" date="2019-03" db="EMBL/GenBank/DDBJ databases">
        <title>Genomic Encyclopedia of Type Strains, Phase IV (KMG-IV): sequencing the most valuable type-strain genomes for metagenomic binning, comparative biology and taxonomic classification.</title>
        <authorList>
            <person name="Goeker M."/>
        </authorList>
    </citation>
    <scope>NUCLEOTIDE SEQUENCE [LARGE SCALE GENOMIC DNA]</scope>
    <source>
        <strain evidence="11 12">DSM 203</strain>
    </source>
</reference>
<dbReference type="InterPro" id="IPR011303">
    <property type="entry name" value="RnfD_bac"/>
</dbReference>
<evidence type="ECO:0000256" key="7">
    <source>
        <dbReference type="ARBA" id="ARBA00022982"/>
    </source>
</evidence>
<feature type="transmembrane region" description="Helical" evidence="10">
    <location>
        <begin position="293"/>
        <end position="310"/>
    </location>
</feature>
<comment type="subcellular location">
    <subcellularLocation>
        <location evidence="10">Cell inner membrane</location>
        <topology evidence="10">Multi-pass membrane protein</topology>
    </subcellularLocation>
</comment>
<comment type="cofactor">
    <cofactor evidence="10">
        <name>FMN</name>
        <dbReference type="ChEBI" id="CHEBI:58210"/>
    </cofactor>
</comment>
<feature type="modified residue" description="FMN phosphoryl threonine" evidence="10">
    <location>
        <position position="180"/>
    </location>
</feature>
<comment type="function">
    <text evidence="10">Part of a membrane-bound complex that couples electron transfer with translocation of ions across the membrane.</text>
</comment>
<feature type="transmembrane region" description="Helical" evidence="10">
    <location>
        <begin position="69"/>
        <end position="89"/>
    </location>
</feature>
<organism evidence="11 12">
    <name type="scientific">Marichromatium gracile</name>
    <name type="common">Chromatium gracile</name>
    <dbReference type="NCBI Taxonomy" id="1048"/>
    <lineage>
        <taxon>Bacteria</taxon>
        <taxon>Pseudomonadati</taxon>
        <taxon>Pseudomonadota</taxon>
        <taxon>Gammaproteobacteria</taxon>
        <taxon>Chromatiales</taxon>
        <taxon>Chromatiaceae</taxon>
        <taxon>Marichromatium</taxon>
    </lineage>
</organism>
<feature type="transmembrane region" description="Helical" evidence="10">
    <location>
        <begin position="45"/>
        <end position="64"/>
    </location>
</feature>
<evidence type="ECO:0000313" key="11">
    <source>
        <dbReference type="EMBL" id="TCW32541.1"/>
    </source>
</evidence>
<keyword evidence="10" id="KW-1003">Cell membrane</keyword>
<keyword evidence="7 10" id="KW-0249">Electron transport</keyword>
<evidence type="ECO:0000256" key="10">
    <source>
        <dbReference type="HAMAP-Rule" id="MF_00462"/>
    </source>
</evidence>
<feature type="transmembrane region" description="Helical" evidence="10">
    <location>
        <begin position="95"/>
        <end position="113"/>
    </location>
</feature>
<name>A0A4V2W912_MARGR</name>
<keyword evidence="4 10" id="KW-0288">FMN</keyword>
<sequence>MTSTLISSPHVPRVNRVDRVMLQVLLALVPGVLAMTWFFGWGVLVNVTLAVGFAVIAEALVLLLRRRPVLPALGDLSAVVTAVLFAISVPPTLPWWMTLLGMLFAIVLVKQLYGGLGYNPFNPAMAAYVFLLVSYPVAMTSWLAPELLSGIDLSFGDSLAMILHQVLPAGVDWDAVTAATPLDEMRTQLDEQLTIAEIRDQSALWGVFGGRGWEWVNAAFLLGGAYLLWRRTITWHIPVSMLAGLLSLATLFWLIDPQTHPFPAFHLFSGAAILGAFFIATDPVTATTTRRGQLIYGACIGATVFVIRTWGGYPDAVAFAVLLMNIAAPTIDYYTQPRVFGHGRERAR</sequence>
<comment type="similarity">
    <text evidence="10">Belongs to the NqrB/RnfD family.</text>
</comment>
<dbReference type="HAMAP" id="MF_00462">
    <property type="entry name" value="RsxD_RnfD"/>
    <property type="match status" value="1"/>
</dbReference>
<dbReference type="PANTHER" id="PTHR30578">
    <property type="entry name" value="ELECTRON TRANSPORT COMPLEX PROTEIN RNFD"/>
    <property type="match status" value="1"/>
</dbReference>
<evidence type="ECO:0000256" key="9">
    <source>
        <dbReference type="ARBA" id="ARBA00023136"/>
    </source>
</evidence>
<keyword evidence="1 10" id="KW-0813">Transport</keyword>
<keyword evidence="8 10" id="KW-1133">Transmembrane helix</keyword>
<dbReference type="EMBL" id="SMDC01000018">
    <property type="protein sequence ID" value="TCW32541.1"/>
    <property type="molecule type" value="Genomic_DNA"/>
</dbReference>
<evidence type="ECO:0000313" key="12">
    <source>
        <dbReference type="Proteomes" id="UP000295247"/>
    </source>
</evidence>